<evidence type="ECO:0000259" key="1">
    <source>
        <dbReference type="Pfam" id="PF00149"/>
    </source>
</evidence>
<protein>
    <submittedName>
        <fullName evidence="2">Metallo-dependent phosphatase-like protein</fullName>
    </submittedName>
</protein>
<dbReference type="PANTHER" id="PTHR42850">
    <property type="entry name" value="METALLOPHOSPHOESTERASE"/>
    <property type="match status" value="1"/>
</dbReference>
<organism evidence="2 3">
    <name type="scientific">Roridomyces roridus</name>
    <dbReference type="NCBI Taxonomy" id="1738132"/>
    <lineage>
        <taxon>Eukaryota</taxon>
        <taxon>Fungi</taxon>
        <taxon>Dikarya</taxon>
        <taxon>Basidiomycota</taxon>
        <taxon>Agaricomycotina</taxon>
        <taxon>Agaricomycetes</taxon>
        <taxon>Agaricomycetidae</taxon>
        <taxon>Agaricales</taxon>
        <taxon>Marasmiineae</taxon>
        <taxon>Mycenaceae</taxon>
        <taxon>Roridomyces</taxon>
    </lineage>
</organism>
<dbReference type="SUPFAM" id="SSF56300">
    <property type="entry name" value="Metallo-dependent phosphatases"/>
    <property type="match status" value="1"/>
</dbReference>
<dbReference type="InterPro" id="IPR004843">
    <property type="entry name" value="Calcineurin-like_PHP"/>
</dbReference>
<comment type="caution">
    <text evidence="2">The sequence shown here is derived from an EMBL/GenBank/DDBJ whole genome shotgun (WGS) entry which is preliminary data.</text>
</comment>
<keyword evidence="3" id="KW-1185">Reference proteome</keyword>
<accession>A0AAD7CJ42</accession>
<evidence type="ECO:0000313" key="2">
    <source>
        <dbReference type="EMBL" id="KAJ7650215.1"/>
    </source>
</evidence>
<dbReference type="GO" id="GO:0000298">
    <property type="term" value="F:endopolyphosphatase activity"/>
    <property type="evidence" value="ECO:0007669"/>
    <property type="project" value="TreeGrafter"/>
</dbReference>
<dbReference type="InterPro" id="IPR029052">
    <property type="entry name" value="Metallo-depent_PP-like"/>
</dbReference>
<dbReference type="GO" id="GO:0006798">
    <property type="term" value="P:polyphosphate catabolic process"/>
    <property type="evidence" value="ECO:0007669"/>
    <property type="project" value="TreeGrafter"/>
</dbReference>
<sequence length="440" mass="49933">MSFRHVLAVSVIVCFVLYVFSSGIYVQVWPVLITRPAPDKPDFARYITRPRTLEEFLDESSKRAIIVGDIHGMQTPFFTLLSKLSYDPSKDVLIHTGDIIAKSSHDGSMTVLSYMTQNNITGVRGNHDEKVIEWRSWLEWMRSKDGGKSFLYEFHAKWEEAESSGAVDDPEVWAEHYIRKSKRDTKWWRKIPDGWKILSDHYRIAHAMSDAEYQYMVSLPLVLHIPSAHTFIAHGGVLPSDPRYKPSNPRQPLARVPKLPIYPVSSEDNELKPKPKPDDTLARLRFLQESSILSDIPHNNDPWVTLNVRGVLKDHSITRSKDGVPWSDIWNHDVSMCAGFNTDGRKQKQSKGSLPCYPATVVYGHAAARGLDVKRWSVGLDSGCVYEKRLSALVLDQKSQNSPFQADDTLDGDIEFRKNKVFSIPFDQGTGHIVSISCKP</sequence>
<gene>
    <name evidence="2" type="ORF">FB45DRAFT_974250</name>
</gene>
<dbReference type="Proteomes" id="UP001221142">
    <property type="component" value="Unassembled WGS sequence"/>
</dbReference>
<dbReference type="GO" id="GO:0005737">
    <property type="term" value="C:cytoplasm"/>
    <property type="evidence" value="ECO:0007669"/>
    <property type="project" value="TreeGrafter"/>
</dbReference>
<evidence type="ECO:0000313" key="3">
    <source>
        <dbReference type="Proteomes" id="UP001221142"/>
    </source>
</evidence>
<name>A0AAD7CJ42_9AGAR</name>
<proteinExistence type="predicted"/>
<dbReference type="PANTHER" id="PTHR42850:SF4">
    <property type="entry name" value="ZINC-DEPENDENT ENDOPOLYPHOSPHATASE"/>
    <property type="match status" value="1"/>
</dbReference>
<dbReference type="GO" id="GO:0016791">
    <property type="term" value="F:phosphatase activity"/>
    <property type="evidence" value="ECO:0007669"/>
    <property type="project" value="TreeGrafter"/>
</dbReference>
<dbReference type="Gene3D" id="3.60.21.10">
    <property type="match status" value="1"/>
</dbReference>
<feature type="domain" description="Calcineurin-like phosphoesterase" evidence="1">
    <location>
        <begin position="63"/>
        <end position="205"/>
    </location>
</feature>
<dbReference type="EMBL" id="JARKIF010000001">
    <property type="protein sequence ID" value="KAJ7650215.1"/>
    <property type="molecule type" value="Genomic_DNA"/>
</dbReference>
<dbReference type="Pfam" id="PF00149">
    <property type="entry name" value="Metallophos"/>
    <property type="match status" value="1"/>
</dbReference>
<dbReference type="InterPro" id="IPR050126">
    <property type="entry name" value="Ap4A_hydrolase"/>
</dbReference>
<dbReference type="AlphaFoldDB" id="A0AAD7CJ42"/>
<reference evidence="2" key="1">
    <citation type="submission" date="2023-03" db="EMBL/GenBank/DDBJ databases">
        <title>Massive genome expansion in bonnet fungi (Mycena s.s.) driven by repeated elements and novel gene families across ecological guilds.</title>
        <authorList>
            <consortium name="Lawrence Berkeley National Laboratory"/>
            <person name="Harder C.B."/>
            <person name="Miyauchi S."/>
            <person name="Viragh M."/>
            <person name="Kuo A."/>
            <person name="Thoen E."/>
            <person name="Andreopoulos B."/>
            <person name="Lu D."/>
            <person name="Skrede I."/>
            <person name="Drula E."/>
            <person name="Henrissat B."/>
            <person name="Morin E."/>
            <person name="Kohler A."/>
            <person name="Barry K."/>
            <person name="LaButti K."/>
            <person name="Morin E."/>
            <person name="Salamov A."/>
            <person name="Lipzen A."/>
            <person name="Mereny Z."/>
            <person name="Hegedus B."/>
            <person name="Baldrian P."/>
            <person name="Stursova M."/>
            <person name="Weitz H."/>
            <person name="Taylor A."/>
            <person name="Grigoriev I.V."/>
            <person name="Nagy L.G."/>
            <person name="Martin F."/>
            <person name="Kauserud H."/>
        </authorList>
    </citation>
    <scope>NUCLEOTIDE SEQUENCE</scope>
    <source>
        <strain evidence="2">9284</strain>
    </source>
</reference>